<dbReference type="PANTHER" id="PTHR24340">
    <property type="entry name" value="HOMEOBOX PROTEIN NKX"/>
    <property type="match status" value="1"/>
</dbReference>
<dbReference type="InterPro" id="IPR017970">
    <property type="entry name" value="Homeobox_CS"/>
</dbReference>
<dbReference type="PROSITE" id="PS50071">
    <property type="entry name" value="HOMEOBOX_2"/>
    <property type="match status" value="1"/>
</dbReference>
<evidence type="ECO:0000256" key="3">
    <source>
        <dbReference type="ARBA" id="ARBA00023155"/>
    </source>
</evidence>
<evidence type="ECO:0000256" key="2">
    <source>
        <dbReference type="ARBA" id="ARBA00023125"/>
    </source>
</evidence>
<dbReference type="Proteomes" id="UP001159428">
    <property type="component" value="Unassembled WGS sequence"/>
</dbReference>
<dbReference type="Pfam" id="PF00046">
    <property type="entry name" value="Homeodomain"/>
    <property type="match status" value="1"/>
</dbReference>
<evidence type="ECO:0000256" key="5">
    <source>
        <dbReference type="PROSITE-ProRule" id="PRU00108"/>
    </source>
</evidence>
<feature type="DNA-binding region" description="Homeobox" evidence="5">
    <location>
        <begin position="22"/>
        <end position="81"/>
    </location>
</feature>
<feature type="compositionally biased region" description="Basic and acidic residues" evidence="7">
    <location>
        <begin position="304"/>
        <end position="315"/>
    </location>
</feature>
<evidence type="ECO:0000313" key="10">
    <source>
        <dbReference type="Proteomes" id="UP001159428"/>
    </source>
</evidence>
<dbReference type="Gene3D" id="1.10.10.60">
    <property type="entry name" value="Homeodomain-like"/>
    <property type="match status" value="1"/>
</dbReference>
<evidence type="ECO:0000256" key="6">
    <source>
        <dbReference type="RuleBase" id="RU000682"/>
    </source>
</evidence>
<dbReference type="SUPFAM" id="SSF46689">
    <property type="entry name" value="Homeodomain-like"/>
    <property type="match status" value="1"/>
</dbReference>
<evidence type="ECO:0000256" key="7">
    <source>
        <dbReference type="SAM" id="MobiDB-lite"/>
    </source>
</evidence>
<dbReference type="EMBL" id="CALNXJ010000020">
    <property type="protein sequence ID" value="CAH3124349.1"/>
    <property type="molecule type" value="Genomic_DNA"/>
</dbReference>
<keyword evidence="10" id="KW-1185">Reference proteome</keyword>
<dbReference type="InterPro" id="IPR009057">
    <property type="entry name" value="Homeodomain-like_sf"/>
</dbReference>
<dbReference type="SMART" id="SM00389">
    <property type="entry name" value="HOX"/>
    <property type="match status" value="1"/>
</dbReference>
<dbReference type="InterPro" id="IPR050394">
    <property type="entry name" value="Homeobox_NK-like"/>
</dbReference>
<dbReference type="PROSITE" id="PS00027">
    <property type="entry name" value="HOMEOBOX_1"/>
    <property type="match status" value="1"/>
</dbReference>
<evidence type="ECO:0000256" key="4">
    <source>
        <dbReference type="ARBA" id="ARBA00023242"/>
    </source>
</evidence>
<comment type="caution">
    <text evidence="9">The sequence shown here is derived from an EMBL/GenBank/DDBJ whole genome shotgun (WGS) entry which is preliminary data.</text>
</comment>
<feature type="non-terminal residue" evidence="9">
    <location>
        <position position="1"/>
    </location>
</feature>
<keyword evidence="4 5" id="KW-0539">Nucleus</keyword>
<feature type="compositionally biased region" description="Basic and acidic residues" evidence="7">
    <location>
        <begin position="337"/>
        <end position="348"/>
    </location>
</feature>
<organism evidence="9 10">
    <name type="scientific">Pocillopora meandrina</name>
    <dbReference type="NCBI Taxonomy" id="46732"/>
    <lineage>
        <taxon>Eukaryota</taxon>
        <taxon>Metazoa</taxon>
        <taxon>Cnidaria</taxon>
        <taxon>Anthozoa</taxon>
        <taxon>Hexacorallia</taxon>
        <taxon>Scleractinia</taxon>
        <taxon>Astrocoeniina</taxon>
        <taxon>Pocilloporidae</taxon>
        <taxon>Pocillopora</taxon>
    </lineage>
</organism>
<protein>
    <recommendedName>
        <fullName evidence="8">Homeobox domain-containing protein</fullName>
    </recommendedName>
</protein>
<dbReference type="GO" id="GO:0030154">
    <property type="term" value="P:cell differentiation"/>
    <property type="evidence" value="ECO:0007669"/>
    <property type="project" value="TreeGrafter"/>
</dbReference>
<evidence type="ECO:0000256" key="1">
    <source>
        <dbReference type="ARBA" id="ARBA00004123"/>
    </source>
</evidence>
<dbReference type="GO" id="GO:0000981">
    <property type="term" value="F:DNA-binding transcription factor activity, RNA polymerase II-specific"/>
    <property type="evidence" value="ECO:0007669"/>
    <property type="project" value="InterPro"/>
</dbReference>
<dbReference type="CDD" id="cd00086">
    <property type="entry name" value="homeodomain"/>
    <property type="match status" value="1"/>
</dbReference>
<feature type="domain" description="Homeobox" evidence="8">
    <location>
        <begin position="20"/>
        <end position="80"/>
    </location>
</feature>
<evidence type="ECO:0000313" key="9">
    <source>
        <dbReference type="EMBL" id="CAH3124349.1"/>
    </source>
</evidence>
<evidence type="ECO:0000259" key="8">
    <source>
        <dbReference type="PROSITE" id="PS50071"/>
    </source>
</evidence>
<keyword evidence="2 5" id="KW-0238">DNA-binding</keyword>
<dbReference type="InterPro" id="IPR001356">
    <property type="entry name" value="HD"/>
</dbReference>
<dbReference type="GO" id="GO:0000978">
    <property type="term" value="F:RNA polymerase II cis-regulatory region sequence-specific DNA binding"/>
    <property type="evidence" value="ECO:0007669"/>
    <property type="project" value="TreeGrafter"/>
</dbReference>
<gene>
    <name evidence="9" type="ORF">PMEA_00011219</name>
</gene>
<comment type="subcellular location">
    <subcellularLocation>
        <location evidence="1 5 6">Nucleus</location>
    </subcellularLocation>
</comment>
<reference evidence="9 10" key="1">
    <citation type="submission" date="2022-05" db="EMBL/GenBank/DDBJ databases">
        <authorList>
            <consortium name="Genoscope - CEA"/>
            <person name="William W."/>
        </authorList>
    </citation>
    <scope>NUCLEOTIDE SEQUENCE [LARGE SCALE GENOMIC DNA]</scope>
</reference>
<accession>A0AAU9WS64</accession>
<name>A0AAU9WS64_9CNID</name>
<dbReference type="AlphaFoldDB" id="A0AAU9WS64"/>
<feature type="compositionally biased region" description="Polar residues" evidence="7">
    <location>
        <begin position="320"/>
        <end position="332"/>
    </location>
</feature>
<feature type="region of interest" description="Disordered" evidence="7">
    <location>
        <begin position="287"/>
        <end position="357"/>
    </location>
</feature>
<dbReference type="GO" id="GO:0005634">
    <property type="term" value="C:nucleus"/>
    <property type="evidence" value="ECO:0007669"/>
    <property type="project" value="UniProtKB-SubCell"/>
</dbReference>
<sequence>LISGDFQKSSDDPVPTANAHKRKIERTRFSIYQKVALENSFLSSLYLTGVERDNLAFKLGLSPVTVQTWFKNRRFKWRKELKMANGNHPEPVMSPSPLLVFPNPPPRTYREPFLGLEHQQHERSPCRCCTITTSCMLYSDEENDEKAQALRRKIIKNVVEAKLKNEREKERLGRRLGNLAKEEQREMKNIQRNLVSLRRELKAIDPGKNTTETRLSVKTAVQTHVADKGDMLANATKRDYKLYQRRQSEGAASRSPMSFLELKRLPPLESTDQGLVVWPLPYRQERSKEFPPPLKHRKSLALPKIEKPDGNEKIARRARFQSSPAVLSNVAQSELARINRDDPLKQESDVIPEDDGE</sequence>
<keyword evidence="3 5" id="KW-0371">Homeobox</keyword>
<proteinExistence type="predicted"/>